<comment type="subunit">
    <text evidence="4 12">Hexamer formed by 3 homodimers.</text>
</comment>
<dbReference type="UniPathway" id="UPA00253">
    <property type="reaction ID" value="UER00331"/>
</dbReference>
<dbReference type="GeneID" id="14922890"/>
<dbReference type="EC" id="2.4.2.19" evidence="5 12"/>
<dbReference type="OMA" id="DIVMCDN"/>
<feature type="domain" description="Quinolinate phosphoribosyl transferase N-terminal" evidence="14">
    <location>
        <begin position="46"/>
        <end position="120"/>
    </location>
</feature>
<dbReference type="Gene3D" id="3.90.1170.20">
    <property type="entry name" value="Quinolinate phosphoribosyl transferase, N-terminal domain"/>
    <property type="match status" value="1"/>
</dbReference>
<evidence type="ECO:0000256" key="12">
    <source>
        <dbReference type="PIRNR" id="PIRNR006250"/>
    </source>
</evidence>
<dbReference type="Gene3D" id="3.20.20.70">
    <property type="entry name" value="Aldolase class I"/>
    <property type="match status" value="1"/>
</dbReference>
<dbReference type="PANTHER" id="PTHR32179:SF3">
    <property type="entry name" value="NICOTINATE-NUCLEOTIDE PYROPHOSPHORYLASE [CARBOXYLATING]"/>
    <property type="match status" value="1"/>
</dbReference>
<dbReference type="GO" id="GO:0009435">
    <property type="term" value="P:NAD+ biosynthetic process"/>
    <property type="evidence" value="ECO:0007669"/>
    <property type="project" value="UniProtKB-UniPathway"/>
</dbReference>
<evidence type="ECO:0000313" key="15">
    <source>
        <dbReference type="EMBL" id="ELR21970.1"/>
    </source>
</evidence>
<dbReference type="InterPro" id="IPR002638">
    <property type="entry name" value="Quinolinate_PRibosylTrfase_C"/>
</dbReference>
<keyword evidence="9 12" id="KW-0808">Transferase</keyword>
<accession>L8H9V7</accession>
<dbReference type="CDD" id="cd01572">
    <property type="entry name" value="QPRTase"/>
    <property type="match status" value="1"/>
</dbReference>
<dbReference type="VEuPathDB" id="AmoebaDB:ACA1_325420"/>
<evidence type="ECO:0000256" key="11">
    <source>
        <dbReference type="ARBA" id="ARBA00047445"/>
    </source>
</evidence>
<dbReference type="NCBIfam" id="TIGR00078">
    <property type="entry name" value="nadC"/>
    <property type="match status" value="1"/>
</dbReference>
<dbReference type="GO" id="GO:0034213">
    <property type="term" value="P:quinolinate catabolic process"/>
    <property type="evidence" value="ECO:0007669"/>
    <property type="project" value="TreeGrafter"/>
</dbReference>
<evidence type="ECO:0000256" key="9">
    <source>
        <dbReference type="ARBA" id="ARBA00022679"/>
    </source>
</evidence>
<comment type="similarity">
    <text evidence="3 12">Belongs to the NadC/ModD family.</text>
</comment>
<dbReference type="RefSeq" id="XP_004348344.1">
    <property type="nucleotide sequence ID" value="XM_004348294.1"/>
</dbReference>
<keyword evidence="8 12" id="KW-0328">Glycosyltransferase</keyword>
<dbReference type="Pfam" id="PF01729">
    <property type="entry name" value="QRPTase_C"/>
    <property type="match status" value="1"/>
</dbReference>
<keyword evidence="7 12" id="KW-0662">Pyridine nucleotide biosynthesis</keyword>
<dbReference type="InterPro" id="IPR037128">
    <property type="entry name" value="Quinolinate_PRibosylTase_N_sf"/>
</dbReference>
<evidence type="ECO:0000256" key="6">
    <source>
        <dbReference type="ARBA" id="ARBA00020990"/>
    </source>
</evidence>
<sequence length="282" mass="30552">MDKQTRSSGAVVGLAGLLPFGTVEAKVKEWLAEDIPSFDYGGFVVGDKEEVAVLLGKAPGVVAGVPFFDAVFREVHCTVEWHLQEGTPFQPIAEVAHVRGPARNILMGERTALNLIARCSGIATLAHHLTSLAQQHGWKGQVAGTRKTTPGFRIIEKYGMLVGGADTHRYDLSSMVMLKDNHVVSTGSITNAVKKARSVCGFSLKIEVECQSQEEAEEAIQAGADIVMLDNFTPAKLKTTACNLKDNIAEYFHESVDVISLGLLSQSVPHIDYSLKIRHAQQ</sequence>
<comment type="catalytic activity">
    <reaction evidence="11 12">
        <text>nicotinate beta-D-ribonucleotide + CO2 + diphosphate = quinolinate + 5-phospho-alpha-D-ribose 1-diphosphate + 2 H(+)</text>
        <dbReference type="Rhea" id="RHEA:12733"/>
        <dbReference type="ChEBI" id="CHEBI:15378"/>
        <dbReference type="ChEBI" id="CHEBI:16526"/>
        <dbReference type="ChEBI" id="CHEBI:29959"/>
        <dbReference type="ChEBI" id="CHEBI:33019"/>
        <dbReference type="ChEBI" id="CHEBI:57502"/>
        <dbReference type="ChEBI" id="CHEBI:58017"/>
        <dbReference type="EC" id="2.4.2.19"/>
    </reaction>
</comment>
<gene>
    <name evidence="15" type="ORF">ACA1_325420</name>
</gene>
<dbReference type="PANTHER" id="PTHR32179">
    <property type="entry name" value="NICOTINATE-NUCLEOTIDE PYROPHOSPHORYLASE [CARBOXYLATING]"/>
    <property type="match status" value="1"/>
</dbReference>
<proteinExistence type="inferred from homology"/>
<feature type="domain" description="Quinolinate phosphoribosyl transferase C-terminal" evidence="13">
    <location>
        <begin position="122"/>
        <end position="276"/>
    </location>
</feature>
<dbReference type="Proteomes" id="UP000011083">
    <property type="component" value="Unassembled WGS sequence"/>
</dbReference>
<dbReference type="AlphaFoldDB" id="L8H9V7"/>
<protein>
    <recommendedName>
        <fullName evidence="6 12">Nicotinate-nucleotide pyrophosphorylase [carboxylating]</fullName>
        <ecNumber evidence="5 12">2.4.2.19</ecNumber>
    </recommendedName>
    <alternativeName>
        <fullName evidence="10 12">Quinolinate phosphoribosyltransferase [decarboxylating]</fullName>
    </alternativeName>
</protein>
<dbReference type="GO" id="GO:0004514">
    <property type="term" value="F:nicotinate-nucleotide diphosphorylase (carboxylating) activity"/>
    <property type="evidence" value="ECO:0007669"/>
    <property type="project" value="UniProtKB-EC"/>
</dbReference>
<dbReference type="SUPFAM" id="SSF51690">
    <property type="entry name" value="Nicotinate/Quinolinate PRTase C-terminal domain-like"/>
    <property type="match status" value="1"/>
</dbReference>
<evidence type="ECO:0000256" key="2">
    <source>
        <dbReference type="ARBA" id="ARBA00004893"/>
    </source>
</evidence>
<evidence type="ECO:0000256" key="10">
    <source>
        <dbReference type="ARBA" id="ARBA00033102"/>
    </source>
</evidence>
<dbReference type="KEGG" id="acan:ACA1_325420"/>
<dbReference type="InterPro" id="IPR004393">
    <property type="entry name" value="NadC"/>
</dbReference>
<evidence type="ECO:0000259" key="13">
    <source>
        <dbReference type="Pfam" id="PF01729"/>
    </source>
</evidence>
<dbReference type="OrthoDB" id="10067394at2759"/>
<dbReference type="FunFam" id="3.20.20.70:FF:000090">
    <property type="entry name" value="Nicotinate-nucleotide pyrophosphorylase [carboxylating]"/>
    <property type="match status" value="1"/>
</dbReference>
<dbReference type="InterPro" id="IPR022412">
    <property type="entry name" value="Quinolinate_PRibosylTrfase_N"/>
</dbReference>
<evidence type="ECO:0000256" key="7">
    <source>
        <dbReference type="ARBA" id="ARBA00022642"/>
    </source>
</evidence>
<dbReference type="EMBL" id="KB007891">
    <property type="protein sequence ID" value="ELR21970.1"/>
    <property type="molecule type" value="Genomic_DNA"/>
</dbReference>
<evidence type="ECO:0000259" key="14">
    <source>
        <dbReference type="Pfam" id="PF02749"/>
    </source>
</evidence>
<comment type="function">
    <text evidence="1 12">Involved in the catabolism of quinolinic acid (QA).</text>
</comment>
<evidence type="ECO:0000256" key="4">
    <source>
        <dbReference type="ARBA" id="ARBA00011218"/>
    </source>
</evidence>
<dbReference type="GO" id="GO:0005737">
    <property type="term" value="C:cytoplasm"/>
    <property type="evidence" value="ECO:0007669"/>
    <property type="project" value="TreeGrafter"/>
</dbReference>
<dbReference type="SUPFAM" id="SSF54675">
    <property type="entry name" value="Nicotinate/Quinolinate PRTase N-terminal domain-like"/>
    <property type="match status" value="1"/>
</dbReference>
<evidence type="ECO:0000256" key="8">
    <source>
        <dbReference type="ARBA" id="ARBA00022676"/>
    </source>
</evidence>
<dbReference type="Pfam" id="PF02749">
    <property type="entry name" value="QRPTase_N"/>
    <property type="match status" value="1"/>
</dbReference>
<evidence type="ECO:0000256" key="3">
    <source>
        <dbReference type="ARBA" id="ARBA00009400"/>
    </source>
</evidence>
<dbReference type="STRING" id="1257118.L8H9V7"/>
<dbReference type="InterPro" id="IPR013785">
    <property type="entry name" value="Aldolase_TIM"/>
</dbReference>
<evidence type="ECO:0000256" key="5">
    <source>
        <dbReference type="ARBA" id="ARBA00011944"/>
    </source>
</evidence>
<name>L8H9V7_ACACF</name>
<dbReference type="InterPro" id="IPR036068">
    <property type="entry name" value="Nicotinate_pribotase-like_C"/>
</dbReference>
<organism evidence="15 16">
    <name type="scientific">Acanthamoeba castellanii (strain ATCC 30010 / Neff)</name>
    <dbReference type="NCBI Taxonomy" id="1257118"/>
    <lineage>
        <taxon>Eukaryota</taxon>
        <taxon>Amoebozoa</taxon>
        <taxon>Discosea</taxon>
        <taxon>Longamoebia</taxon>
        <taxon>Centramoebida</taxon>
        <taxon>Acanthamoebidae</taxon>
        <taxon>Acanthamoeba</taxon>
    </lineage>
</organism>
<dbReference type="InterPro" id="IPR027277">
    <property type="entry name" value="NadC/ModD"/>
</dbReference>
<reference evidence="15 16" key="1">
    <citation type="journal article" date="2013" name="Genome Biol.">
        <title>Genome of Acanthamoeba castellanii highlights extensive lateral gene transfer and early evolution of tyrosine kinase signaling.</title>
        <authorList>
            <person name="Clarke M."/>
            <person name="Lohan A.J."/>
            <person name="Liu B."/>
            <person name="Lagkouvardos I."/>
            <person name="Roy S."/>
            <person name="Zafar N."/>
            <person name="Bertelli C."/>
            <person name="Schilde C."/>
            <person name="Kianianmomeni A."/>
            <person name="Burglin T.R."/>
            <person name="Frech C."/>
            <person name="Turcotte B."/>
            <person name="Kopec K.O."/>
            <person name="Synnott J.M."/>
            <person name="Choo C."/>
            <person name="Paponov I."/>
            <person name="Finkler A."/>
            <person name="Soon Heng Tan C."/>
            <person name="Hutchins A.P."/>
            <person name="Weinmeier T."/>
            <person name="Rattei T."/>
            <person name="Chu J.S."/>
            <person name="Gimenez G."/>
            <person name="Irimia M."/>
            <person name="Rigden D.J."/>
            <person name="Fitzpatrick D.A."/>
            <person name="Lorenzo-Morales J."/>
            <person name="Bateman A."/>
            <person name="Chiu C.H."/>
            <person name="Tang P."/>
            <person name="Hegemann P."/>
            <person name="Fromm H."/>
            <person name="Raoult D."/>
            <person name="Greub G."/>
            <person name="Miranda-Saavedra D."/>
            <person name="Chen N."/>
            <person name="Nash P."/>
            <person name="Ginger M.L."/>
            <person name="Horn M."/>
            <person name="Schaap P."/>
            <person name="Caler L."/>
            <person name="Loftus B."/>
        </authorList>
    </citation>
    <scope>NUCLEOTIDE SEQUENCE [LARGE SCALE GENOMIC DNA]</scope>
    <source>
        <strain evidence="15 16">Neff</strain>
    </source>
</reference>
<evidence type="ECO:0000313" key="16">
    <source>
        <dbReference type="Proteomes" id="UP000011083"/>
    </source>
</evidence>
<dbReference type="PIRSF" id="PIRSF006250">
    <property type="entry name" value="NadC_ModD"/>
    <property type="match status" value="1"/>
</dbReference>
<comment type="pathway">
    <text evidence="2 12">Cofactor biosynthesis; NAD(+) biosynthesis; nicotinate D-ribonucleotide from quinolinate: step 1/1.</text>
</comment>
<evidence type="ECO:0000256" key="1">
    <source>
        <dbReference type="ARBA" id="ARBA00003237"/>
    </source>
</evidence>
<keyword evidence="16" id="KW-1185">Reference proteome</keyword>